<comment type="caution">
    <text evidence="2">The sequence shown here is derived from an EMBL/GenBank/DDBJ whole genome shotgun (WGS) entry which is preliminary data.</text>
</comment>
<organism evidence="2">
    <name type="scientific">marine sediment metagenome</name>
    <dbReference type="NCBI Taxonomy" id="412755"/>
    <lineage>
        <taxon>unclassified sequences</taxon>
        <taxon>metagenomes</taxon>
        <taxon>ecological metagenomes</taxon>
    </lineage>
</organism>
<protein>
    <submittedName>
        <fullName evidence="2">Uncharacterized protein</fullName>
    </submittedName>
</protein>
<reference evidence="2" key="1">
    <citation type="journal article" date="2014" name="Front. Microbiol.">
        <title>High frequency of phylogenetically diverse reductive dehalogenase-homologous genes in deep subseafloor sedimentary metagenomes.</title>
        <authorList>
            <person name="Kawai M."/>
            <person name="Futagami T."/>
            <person name="Toyoda A."/>
            <person name="Takaki Y."/>
            <person name="Nishi S."/>
            <person name="Hori S."/>
            <person name="Arai W."/>
            <person name="Tsubouchi T."/>
            <person name="Morono Y."/>
            <person name="Uchiyama I."/>
            <person name="Ito T."/>
            <person name="Fujiyama A."/>
            <person name="Inagaki F."/>
            <person name="Takami H."/>
        </authorList>
    </citation>
    <scope>NUCLEOTIDE SEQUENCE</scope>
    <source>
        <strain evidence="2">Expedition CK06-06</strain>
    </source>
</reference>
<keyword evidence="1" id="KW-0175">Coiled coil</keyword>
<evidence type="ECO:0000256" key="1">
    <source>
        <dbReference type="SAM" id="Coils"/>
    </source>
</evidence>
<sequence length="64" mass="6762">TEEIAALESKLSAEKAKSAGLEDDVADLEAEIAGLKAPGEVLEWFPATYASAGMIWDCLVHIAD</sequence>
<evidence type="ECO:0000313" key="2">
    <source>
        <dbReference type="EMBL" id="GAJ22050.1"/>
    </source>
</evidence>
<gene>
    <name evidence="2" type="ORF">S12H4_62853</name>
</gene>
<dbReference type="AlphaFoldDB" id="X1W1J2"/>
<proteinExistence type="predicted"/>
<accession>X1W1J2</accession>
<feature type="non-terminal residue" evidence="2">
    <location>
        <position position="1"/>
    </location>
</feature>
<dbReference type="EMBL" id="BARW01042393">
    <property type="protein sequence ID" value="GAJ22050.1"/>
    <property type="molecule type" value="Genomic_DNA"/>
</dbReference>
<feature type="non-terminal residue" evidence="2">
    <location>
        <position position="64"/>
    </location>
</feature>
<name>X1W1J2_9ZZZZ</name>
<feature type="coiled-coil region" evidence="1">
    <location>
        <begin position="4"/>
        <end position="31"/>
    </location>
</feature>